<dbReference type="EMBL" id="CABFNQ020000652">
    <property type="protein sequence ID" value="CAH0021140.1"/>
    <property type="molecule type" value="Genomic_DNA"/>
</dbReference>
<name>A0A9N9VCQ2_9HYPO</name>
<proteinExistence type="predicted"/>
<gene>
    <name evidence="2" type="ORF">CRHIZ90672A_00013359</name>
</gene>
<reference evidence="2" key="1">
    <citation type="submission" date="2021-10" db="EMBL/GenBank/DDBJ databases">
        <authorList>
            <person name="Piombo E."/>
        </authorList>
    </citation>
    <scope>NUCLEOTIDE SEQUENCE</scope>
</reference>
<keyword evidence="3" id="KW-1185">Reference proteome</keyword>
<dbReference type="OrthoDB" id="10351810at2759"/>
<dbReference type="Proteomes" id="UP000696573">
    <property type="component" value="Unassembled WGS sequence"/>
</dbReference>
<evidence type="ECO:0000256" key="1">
    <source>
        <dbReference type="SAM" id="Phobius"/>
    </source>
</evidence>
<comment type="caution">
    <text evidence="2">The sequence shown here is derived from an EMBL/GenBank/DDBJ whole genome shotgun (WGS) entry which is preliminary data.</text>
</comment>
<keyword evidence="1" id="KW-1133">Transmembrane helix</keyword>
<keyword evidence="1" id="KW-0812">Transmembrane</keyword>
<protein>
    <submittedName>
        <fullName evidence="2">Uncharacterized protein</fullName>
    </submittedName>
</protein>
<accession>A0A9N9VCQ2</accession>
<organism evidence="2 3">
    <name type="scientific">Clonostachys rhizophaga</name>
    <dbReference type="NCBI Taxonomy" id="160324"/>
    <lineage>
        <taxon>Eukaryota</taxon>
        <taxon>Fungi</taxon>
        <taxon>Dikarya</taxon>
        <taxon>Ascomycota</taxon>
        <taxon>Pezizomycotina</taxon>
        <taxon>Sordariomycetes</taxon>
        <taxon>Hypocreomycetidae</taxon>
        <taxon>Hypocreales</taxon>
        <taxon>Bionectriaceae</taxon>
        <taxon>Clonostachys</taxon>
    </lineage>
</organism>
<feature type="transmembrane region" description="Helical" evidence="1">
    <location>
        <begin position="12"/>
        <end position="33"/>
    </location>
</feature>
<dbReference type="AlphaFoldDB" id="A0A9N9VCQ2"/>
<keyword evidence="1" id="KW-0472">Membrane</keyword>
<evidence type="ECO:0000313" key="2">
    <source>
        <dbReference type="EMBL" id="CAH0021140.1"/>
    </source>
</evidence>
<evidence type="ECO:0000313" key="3">
    <source>
        <dbReference type="Proteomes" id="UP000696573"/>
    </source>
</evidence>
<sequence>MSENWVNFPSGYGLVIAVGIGAPAVYATAWLGWRKHWDDHELAVREDKREQEEAGEYEKKAKKAAEKVDQDAVLRGVAEEARKLEGYRQQVR</sequence>